<feature type="non-terminal residue" evidence="1">
    <location>
        <position position="253"/>
    </location>
</feature>
<dbReference type="OrthoDB" id="421671at2759"/>
<proteinExistence type="predicted"/>
<gene>
    <name evidence="1" type="ORF">BDZ90DRAFT_212294</name>
</gene>
<reference evidence="1 2" key="1">
    <citation type="journal article" date="2018" name="Mol. Biol. Evol.">
        <title>Broad Genomic Sampling Reveals a Smut Pathogenic Ancestry of the Fungal Clade Ustilaginomycotina.</title>
        <authorList>
            <person name="Kijpornyongpan T."/>
            <person name="Mondo S.J."/>
            <person name="Barry K."/>
            <person name="Sandor L."/>
            <person name="Lee J."/>
            <person name="Lipzen A."/>
            <person name="Pangilinan J."/>
            <person name="LaButti K."/>
            <person name="Hainaut M."/>
            <person name="Henrissat B."/>
            <person name="Grigoriev I.V."/>
            <person name="Spatafora J.W."/>
            <person name="Aime M.C."/>
        </authorList>
    </citation>
    <scope>NUCLEOTIDE SEQUENCE [LARGE SCALE GENOMIC DNA]</scope>
    <source>
        <strain evidence="1 2">MCA 5214</strain>
    </source>
</reference>
<evidence type="ECO:0000313" key="1">
    <source>
        <dbReference type="EMBL" id="PWN29893.1"/>
    </source>
</evidence>
<dbReference type="AlphaFoldDB" id="A0A316V139"/>
<dbReference type="PANTHER" id="PTHR33835">
    <property type="entry name" value="YALI0C07656P"/>
    <property type="match status" value="1"/>
</dbReference>
<accession>A0A316V139</accession>
<feature type="non-terminal residue" evidence="1">
    <location>
        <position position="1"/>
    </location>
</feature>
<dbReference type="PANTHER" id="PTHR33835:SF1">
    <property type="entry name" value="METALLO-BETA-LACTAMASE DOMAIN-CONTAINING PROTEIN"/>
    <property type="match status" value="1"/>
</dbReference>
<dbReference type="GeneID" id="37025959"/>
<dbReference type="RefSeq" id="XP_025364505.1">
    <property type="nucleotide sequence ID" value="XM_025504136.1"/>
</dbReference>
<evidence type="ECO:0008006" key="3">
    <source>
        <dbReference type="Google" id="ProtNLM"/>
    </source>
</evidence>
<evidence type="ECO:0000313" key="2">
    <source>
        <dbReference type="Proteomes" id="UP000245884"/>
    </source>
</evidence>
<organism evidence="1 2">
    <name type="scientific">Jaminaea rosea</name>
    <dbReference type="NCBI Taxonomy" id="1569628"/>
    <lineage>
        <taxon>Eukaryota</taxon>
        <taxon>Fungi</taxon>
        <taxon>Dikarya</taxon>
        <taxon>Basidiomycota</taxon>
        <taxon>Ustilaginomycotina</taxon>
        <taxon>Exobasidiomycetes</taxon>
        <taxon>Microstromatales</taxon>
        <taxon>Microstromatales incertae sedis</taxon>
        <taxon>Jaminaea</taxon>
    </lineage>
</organism>
<sequence length="253" mass="27980">VITSYPPSLVTFSRPFARFGLFPVGGRSTAIRLTQPPNSGSLWVLASTPLDDPTRAKITEMGGEVKWVVAADNVHHLYVREWMDAYPQAKAIGVEGLDAKRKDVKWEGLYGRKGDEGKRYGFEEEIEARYFPTFANKDVAFHHRSSSTLIVADLLFNLPATEQHLGTSSGKPSSPVPFLASFAKFLQPHRSLHAGFLWMAGAAAGEGGAKERRKQFAMDAEVVAGWRARRIVPCHGDVINEQGYETFLAAFKK</sequence>
<dbReference type="Proteomes" id="UP000245884">
    <property type="component" value="Unassembled WGS sequence"/>
</dbReference>
<dbReference type="EMBL" id="KZ819662">
    <property type="protein sequence ID" value="PWN29893.1"/>
    <property type="molecule type" value="Genomic_DNA"/>
</dbReference>
<name>A0A316V139_9BASI</name>
<protein>
    <recommendedName>
        <fullName evidence="3">DUF4336 domain-containing protein</fullName>
    </recommendedName>
</protein>
<dbReference type="InterPro" id="IPR025638">
    <property type="entry name" value="DUF4336"/>
</dbReference>
<keyword evidence="2" id="KW-1185">Reference proteome</keyword>